<gene>
    <name evidence="2" type="ORF">FL583_37275</name>
</gene>
<reference evidence="2 3" key="1">
    <citation type="submission" date="2019-07" db="EMBL/GenBank/DDBJ databases">
        <title>Cryptosporangium phraense sp. nov., isolated from plant litter.</title>
        <authorList>
            <person name="Suriyachadkun C."/>
        </authorList>
    </citation>
    <scope>NUCLEOTIDE SEQUENCE [LARGE SCALE GENOMIC DNA]</scope>
    <source>
        <strain evidence="2 3">A-T 5661</strain>
    </source>
</reference>
<dbReference type="SUPFAM" id="SSF52540">
    <property type="entry name" value="P-loop containing nucleoside triphosphate hydrolases"/>
    <property type="match status" value="1"/>
</dbReference>
<evidence type="ECO:0000256" key="1">
    <source>
        <dbReference type="SAM" id="MobiDB-lite"/>
    </source>
</evidence>
<proteinExistence type="predicted"/>
<evidence type="ECO:0000313" key="3">
    <source>
        <dbReference type="Proteomes" id="UP000317982"/>
    </source>
</evidence>
<comment type="caution">
    <text evidence="2">The sequence shown here is derived from an EMBL/GenBank/DDBJ whole genome shotgun (WGS) entry which is preliminary data.</text>
</comment>
<dbReference type="AlphaFoldDB" id="A0A545AFA3"/>
<organism evidence="2 3">
    <name type="scientific">Cryptosporangium phraense</name>
    <dbReference type="NCBI Taxonomy" id="2593070"/>
    <lineage>
        <taxon>Bacteria</taxon>
        <taxon>Bacillati</taxon>
        <taxon>Actinomycetota</taxon>
        <taxon>Actinomycetes</taxon>
        <taxon>Cryptosporangiales</taxon>
        <taxon>Cryptosporangiaceae</taxon>
        <taxon>Cryptosporangium</taxon>
    </lineage>
</organism>
<dbReference type="Proteomes" id="UP000317982">
    <property type="component" value="Unassembled WGS sequence"/>
</dbReference>
<evidence type="ECO:0000313" key="2">
    <source>
        <dbReference type="EMBL" id="TQS40001.1"/>
    </source>
</evidence>
<dbReference type="RefSeq" id="WP_142709627.1">
    <property type="nucleotide sequence ID" value="NZ_VIRS01000050.1"/>
</dbReference>
<feature type="region of interest" description="Disordered" evidence="1">
    <location>
        <begin position="15"/>
        <end position="65"/>
    </location>
</feature>
<name>A0A545AFA3_9ACTN</name>
<dbReference type="Gene3D" id="3.40.50.300">
    <property type="entry name" value="P-loop containing nucleotide triphosphate hydrolases"/>
    <property type="match status" value="1"/>
</dbReference>
<dbReference type="EMBL" id="VIRS01000050">
    <property type="protein sequence ID" value="TQS40001.1"/>
    <property type="molecule type" value="Genomic_DNA"/>
</dbReference>
<dbReference type="OrthoDB" id="3523587at2"/>
<dbReference type="InterPro" id="IPR027417">
    <property type="entry name" value="P-loop_NTPase"/>
</dbReference>
<keyword evidence="3" id="KW-1185">Reference proteome</keyword>
<accession>A0A545AFA3</accession>
<sequence length="245" mass="27669">MRVGTAVLSSALFLAPPTPTPEFQLTTDPIAAPDARPASVQTRSAARRDPARLGPPEPDPSDAPRIELPYRGFVVVGGVPGAGKSTLLHRLRVTSPRGIFSVRDPEDIRTRWERFLGGRRAYRVWRPLVYLEHYVRLLLALPGRKTIILHDTATRGWARRLLGLVARLSRRPAILLWINVSLEESLDGQRVRGRKVPRRSAQKHWRRWARLRPITDAGEPGFAEVHTITRDTARRILLAPDTRRP</sequence>
<dbReference type="Pfam" id="PF13671">
    <property type="entry name" value="AAA_33"/>
    <property type="match status" value="1"/>
</dbReference>
<dbReference type="InParanoid" id="A0A545AFA3"/>
<protein>
    <submittedName>
        <fullName evidence="2">AAA family ATPase</fullName>
    </submittedName>
</protein>